<protein>
    <submittedName>
        <fullName evidence="1">Uncharacterized protein</fullName>
    </submittedName>
</protein>
<organism evidence="1 2">
    <name type="scientific">Pseudomonas fluorescens</name>
    <dbReference type="NCBI Taxonomy" id="294"/>
    <lineage>
        <taxon>Bacteria</taxon>
        <taxon>Pseudomonadati</taxon>
        <taxon>Pseudomonadota</taxon>
        <taxon>Gammaproteobacteria</taxon>
        <taxon>Pseudomonadales</taxon>
        <taxon>Pseudomonadaceae</taxon>
        <taxon>Pseudomonas</taxon>
    </lineage>
</organism>
<evidence type="ECO:0000313" key="2">
    <source>
        <dbReference type="Proteomes" id="UP000190965"/>
    </source>
</evidence>
<gene>
    <name evidence="1" type="ORF">BFW87_00110</name>
</gene>
<dbReference type="Proteomes" id="UP000190965">
    <property type="component" value="Unassembled WGS sequence"/>
</dbReference>
<dbReference type="EMBL" id="MSDF01000001">
    <property type="protein sequence ID" value="OPB00858.1"/>
    <property type="molecule type" value="Genomic_DNA"/>
</dbReference>
<dbReference type="AlphaFoldDB" id="A0A1T2Z9S7"/>
<name>A0A1T2Z9S7_PSEFL</name>
<sequence length="85" mass="9666">MNDEKNELHSNSLEAFELLSKIATATSRLEAIKLDFSMHALLWGSEAHGKLSRLDADNLCIVFRVAFEKRMFELASSQENTKIPR</sequence>
<comment type="caution">
    <text evidence="1">The sequence shown here is derived from an EMBL/GenBank/DDBJ whole genome shotgun (WGS) entry which is preliminary data.</text>
</comment>
<accession>A0A1T2Z9S7</accession>
<evidence type="ECO:0000313" key="1">
    <source>
        <dbReference type="EMBL" id="OPB00858.1"/>
    </source>
</evidence>
<reference evidence="1 2" key="1">
    <citation type="submission" date="2016-12" db="EMBL/GenBank/DDBJ databases">
        <title>Draft genome sequences of seven strains of Pseudomonas fluorescens that produce 4-formylaminooxyvinylglycine.</title>
        <authorList>
            <person name="Okrent R.A."/>
            <person name="Manning V.A."/>
            <person name="Trippe K.M."/>
        </authorList>
    </citation>
    <scope>NUCLEOTIDE SEQUENCE [LARGE SCALE GENOMIC DNA]</scope>
    <source>
        <strain evidence="1 2">P5A</strain>
    </source>
</reference>
<proteinExistence type="predicted"/>
<dbReference type="OrthoDB" id="9984615at2"/>
<dbReference type="RefSeq" id="WP_008438611.1">
    <property type="nucleotide sequence ID" value="NZ_MSDF01000001.1"/>
</dbReference>